<proteinExistence type="inferred from homology"/>
<feature type="domain" description="tRNA nucleotidyltransferase/poly(A) polymerase RNA and SrmB- binding" evidence="12">
    <location>
        <begin position="226"/>
        <end position="287"/>
    </location>
</feature>
<comment type="catalytic activity">
    <reaction evidence="7">
        <text>RNA(n) + ATP = RNA(n)-3'-adenine ribonucleotide + diphosphate</text>
        <dbReference type="Rhea" id="RHEA:11332"/>
        <dbReference type="Rhea" id="RHEA-COMP:14527"/>
        <dbReference type="Rhea" id="RHEA-COMP:17347"/>
        <dbReference type="ChEBI" id="CHEBI:30616"/>
        <dbReference type="ChEBI" id="CHEBI:33019"/>
        <dbReference type="ChEBI" id="CHEBI:140395"/>
        <dbReference type="ChEBI" id="CHEBI:173115"/>
        <dbReference type="EC" id="2.7.7.19"/>
    </reaction>
</comment>
<dbReference type="CDD" id="cd05398">
    <property type="entry name" value="NT_ClassII-CCAase"/>
    <property type="match status" value="1"/>
</dbReference>
<dbReference type="PANTHER" id="PTHR43051">
    <property type="entry name" value="POLYNUCLEOTIDE ADENYLYLTRANSFERASE FAMILY PROTEIN"/>
    <property type="match status" value="1"/>
</dbReference>
<feature type="active site" evidence="7">
    <location>
        <position position="81"/>
    </location>
</feature>
<comment type="similarity">
    <text evidence="7 8">Belongs to the tRNA nucleotidyltransferase/poly(A) polymerase family.</text>
</comment>
<gene>
    <name evidence="7 13" type="primary">pcnB</name>
    <name evidence="13" type="ORF">AB4875_00100</name>
</gene>
<keyword evidence="5 7" id="KW-0694">RNA-binding</keyword>
<dbReference type="InterPro" id="IPR043519">
    <property type="entry name" value="NT_sf"/>
</dbReference>
<dbReference type="SUPFAM" id="SSF81301">
    <property type="entry name" value="Nucleotidyltransferase"/>
    <property type="match status" value="1"/>
</dbReference>
<dbReference type="GO" id="GO:1990817">
    <property type="term" value="F:poly(A) RNA polymerase activity"/>
    <property type="evidence" value="ECO:0007669"/>
    <property type="project" value="UniProtKB-EC"/>
</dbReference>
<dbReference type="EMBL" id="JBFRYB010000001">
    <property type="protein sequence ID" value="MEX1663860.1"/>
    <property type="molecule type" value="Genomic_DNA"/>
</dbReference>
<evidence type="ECO:0000256" key="5">
    <source>
        <dbReference type="ARBA" id="ARBA00022884"/>
    </source>
</evidence>
<keyword evidence="3 7" id="KW-0547">Nucleotide-binding</keyword>
<dbReference type="NCBIfam" id="TIGR01942">
    <property type="entry name" value="pcnB"/>
    <property type="match status" value="1"/>
</dbReference>
<dbReference type="Pfam" id="PF12626">
    <property type="entry name" value="PolyA_pol_arg_C"/>
    <property type="match status" value="1"/>
</dbReference>
<dbReference type="InterPro" id="IPR025866">
    <property type="entry name" value="PolyA_pol_arg_C_dom"/>
</dbReference>
<keyword evidence="13" id="KW-0548">Nucleotidyltransferase</keyword>
<evidence type="ECO:0000313" key="13">
    <source>
        <dbReference type="EMBL" id="MEX1663860.1"/>
    </source>
</evidence>
<dbReference type="HAMAP" id="MF_00957">
    <property type="entry name" value="PolyA_pol"/>
    <property type="match status" value="1"/>
</dbReference>
<dbReference type="SUPFAM" id="SSF81891">
    <property type="entry name" value="Poly A polymerase C-terminal region-like"/>
    <property type="match status" value="1"/>
</dbReference>
<name>A0ABV3TRF4_9GAMM</name>
<evidence type="ECO:0000256" key="4">
    <source>
        <dbReference type="ARBA" id="ARBA00022840"/>
    </source>
</evidence>
<evidence type="ECO:0000256" key="7">
    <source>
        <dbReference type="HAMAP-Rule" id="MF_00957"/>
    </source>
</evidence>
<keyword evidence="6 7" id="KW-0804">Transcription</keyword>
<dbReference type="InterPro" id="IPR002646">
    <property type="entry name" value="PolA_pol_head_dom"/>
</dbReference>
<evidence type="ECO:0000256" key="1">
    <source>
        <dbReference type="ARBA" id="ARBA00022664"/>
    </source>
</evidence>
<dbReference type="Pfam" id="PF12627">
    <property type="entry name" value="PolyA_pol_RNAbd"/>
    <property type="match status" value="1"/>
</dbReference>
<dbReference type="InterPro" id="IPR052191">
    <property type="entry name" value="tRNA_ntf/polyA_polymerase_I"/>
</dbReference>
<feature type="active site" evidence="7">
    <location>
        <position position="168"/>
    </location>
</feature>
<keyword evidence="4 7" id="KW-0067">ATP-binding</keyword>
<evidence type="ECO:0000313" key="14">
    <source>
        <dbReference type="Proteomes" id="UP001557484"/>
    </source>
</evidence>
<evidence type="ECO:0000256" key="2">
    <source>
        <dbReference type="ARBA" id="ARBA00022679"/>
    </source>
</evidence>
<accession>A0ABV3TRF4</accession>
<evidence type="ECO:0000256" key="9">
    <source>
        <dbReference type="SAM" id="MobiDB-lite"/>
    </source>
</evidence>
<comment type="function">
    <text evidence="7">Adds poly(A) tail to the 3' end of many RNAs, which usually targets these RNAs for decay. Plays a significant role in the global control of gene expression, through influencing the rate of transcript degradation, and in the general RNA quality control.</text>
</comment>
<feature type="active site" evidence="7">
    <location>
        <position position="79"/>
    </location>
</feature>
<dbReference type="InterPro" id="IPR032828">
    <property type="entry name" value="PolyA_RNA-bd"/>
</dbReference>
<dbReference type="PANTHER" id="PTHR43051:SF1">
    <property type="entry name" value="POLYNUCLEOTIDE ADENYLYLTRANSFERASE FAMILY PROTEIN"/>
    <property type="match status" value="1"/>
</dbReference>
<dbReference type="Pfam" id="PF01743">
    <property type="entry name" value="PolyA_pol"/>
    <property type="match status" value="1"/>
</dbReference>
<comment type="caution">
    <text evidence="13">The sequence shown here is derived from an EMBL/GenBank/DDBJ whole genome shotgun (WGS) entry which is preliminary data.</text>
</comment>
<dbReference type="Gene3D" id="3.30.460.10">
    <property type="entry name" value="Beta Polymerase, domain 2"/>
    <property type="match status" value="1"/>
</dbReference>
<feature type="domain" description="Poly A polymerase head" evidence="10">
    <location>
        <begin position="61"/>
        <end position="199"/>
    </location>
</feature>
<evidence type="ECO:0000256" key="3">
    <source>
        <dbReference type="ARBA" id="ARBA00022741"/>
    </source>
</evidence>
<dbReference type="RefSeq" id="WP_368373990.1">
    <property type="nucleotide sequence ID" value="NZ_JBFRYB010000001.1"/>
</dbReference>
<dbReference type="Gene3D" id="1.10.3090.10">
    <property type="entry name" value="cca-adding enzyme, domain 2"/>
    <property type="match status" value="1"/>
</dbReference>
<organism evidence="13 14">
    <name type="scientific">Zhongshania arctica</name>
    <dbReference type="NCBI Taxonomy" id="3238302"/>
    <lineage>
        <taxon>Bacteria</taxon>
        <taxon>Pseudomonadati</taxon>
        <taxon>Pseudomonadota</taxon>
        <taxon>Gammaproteobacteria</taxon>
        <taxon>Cellvibrionales</taxon>
        <taxon>Spongiibacteraceae</taxon>
        <taxon>Zhongshania</taxon>
    </lineage>
</organism>
<evidence type="ECO:0000259" key="11">
    <source>
        <dbReference type="Pfam" id="PF12626"/>
    </source>
</evidence>
<evidence type="ECO:0000256" key="6">
    <source>
        <dbReference type="ARBA" id="ARBA00023163"/>
    </source>
</evidence>
<keyword evidence="14" id="KW-1185">Reference proteome</keyword>
<feature type="region of interest" description="Disordered" evidence="9">
    <location>
        <begin position="443"/>
        <end position="463"/>
    </location>
</feature>
<keyword evidence="2 7" id="KW-0808">Transferase</keyword>
<feature type="compositionally biased region" description="Basic residues" evidence="9">
    <location>
        <begin position="452"/>
        <end position="463"/>
    </location>
</feature>
<dbReference type="Proteomes" id="UP001557484">
    <property type="component" value="Unassembled WGS sequence"/>
</dbReference>
<evidence type="ECO:0000256" key="8">
    <source>
        <dbReference type="RuleBase" id="RU003953"/>
    </source>
</evidence>
<reference evidence="13 14" key="1">
    <citation type="journal article" date="2011" name="Int. J. Syst. Evol. Microbiol.">
        <title>Zhongshania antarctica gen. nov., sp. nov. and Zhongshania guokunii sp. nov., gammaproteobacteria respectively isolated from coastal attached (fast) ice and surface seawater of the Antarctic.</title>
        <authorList>
            <person name="Li H.J."/>
            <person name="Zhang X.Y."/>
            <person name="Chen C.X."/>
            <person name="Zhang Y.J."/>
            <person name="Gao Z.M."/>
            <person name="Yu Y."/>
            <person name="Chen X.L."/>
            <person name="Chen B."/>
            <person name="Zhang Y.Z."/>
        </authorList>
    </citation>
    <scope>NUCLEOTIDE SEQUENCE [LARGE SCALE GENOMIC DNA]</scope>
    <source>
        <strain evidence="13 14">R06B22</strain>
    </source>
</reference>
<evidence type="ECO:0000259" key="10">
    <source>
        <dbReference type="Pfam" id="PF01743"/>
    </source>
</evidence>
<feature type="domain" description="Polymerase A arginine-rich C-terminal" evidence="11">
    <location>
        <begin position="342"/>
        <end position="459"/>
    </location>
</feature>
<dbReference type="EC" id="2.7.7.19" evidence="7"/>
<evidence type="ECO:0000259" key="12">
    <source>
        <dbReference type="Pfam" id="PF12627"/>
    </source>
</evidence>
<dbReference type="InterPro" id="IPR010206">
    <property type="entry name" value="PolA_pol_I"/>
</dbReference>
<keyword evidence="1 7" id="KW-0507">mRNA processing</keyword>
<sequence length="463" mass="52796">MTSSSVTGLWKKLSNKFSKPTQYAPPSATIIPRDEHCVSRKHINDAAIKVIRRLNEEGFDAYLVGGGVRDLLLGGQPKDFDIATNATPEQVRGAFRNSRIIGRRFRIVHVRFGSEIIEVTTFRGGHDAPSTSASNNVQRNKHSARTESGMLTRDNVYGSVNEDAARRDLTINALYYSSRDFCVYDYVGGMRDLEQKLIRIIGDPETRYREDPVRMLRVVRFAAKLNFDIEQHTEEPLKRLAPLLTDISAARMFDEVIKLLMSGQGLQTYALMQRYGLFSPLFPSTQKMLNQHEPAAETIIQQGLINTDARIAENKPVTPAFIYAVILWPVVKRIHKEILDSGVPEIPALHQAAERVLRKQQLTVAIPKRFSLPMRDIWELQSRLTRRSGKRAELLLDHRYFRAGFDFLLLREQAGEIEPGLGQWWLAFQEAHIDTRGAMLTQIPASDDKPRTSRRRRSPRKPR</sequence>
<protein>
    <recommendedName>
        <fullName evidence="7">Poly(A) polymerase I</fullName>
        <shortName evidence="7">PAP I</shortName>
        <ecNumber evidence="7">2.7.7.19</ecNumber>
    </recommendedName>
</protein>